<evidence type="ECO:0008006" key="7">
    <source>
        <dbReference type="Google" id="ProtNLM"/>
    </source>
</evidence>
<organism evidence="5 6">
    <name type="scientific">Streptomyces viridosporus T7A</name>
    <dbReference type="NCBI Taxonomy" id="665577"/>
    <lineage>
        <taxon>Bacteria</taxon>
        <taxon>Bacillati</taxon>
        <taxon>Actinomycetota</taxon>
        <taxon>Actinomycetes</taxon>
        <taxon>Kitasatosporales</taxon>
        <taxon>Streptomycetaceae</taxon>
        <taxon>Streptomyces</taxon>
    </lineage>
</organism>
<gene>
    <name evidence="5" type="ORF">CP969_28985</name>
</gene>
<evidence type="ECO:0000259" key="4">
    <source>
        <dbReference type="Pfam" id="PF08533"/>
    </source>
</evidence>
<dbReference type="InterPro" id="IPR013780">
    <property type="entry name" value="Glyco_hydro_b"/>
</dbReference>
<dbReference type="InterPro" id="IPR013529">
    <property type="entry name" value="Glyco_hydro_42_N"/>
</dbReference>
<dbReference type="Gene3D" id="2.60.40.1180">
    <property type="entry name" value="Golgi alpha-mannosidase II"/>
    <property type="match status" value="1"/>
</dbReference>
<dbReference type="Gene3D" id="3.20.20.80">
    <property type="entry name" value="Glycosidases"/>
    <property type="match status" value="1"/>
</dbReference>
<feature type="domain" description="Beta-galactosidase C-terminal" evidence="4">
    <location>
        <begin position="79"/>
        <end position="139"/>
    </location>
</feature>
<accession>A0ABX6AK85</accession>
<dbReference type="PANTHER" id="PTHR36447:SF1">
    <property type="entry name" value="BETA-GALACTOSIDASE GANA"/>
    <property type="match status" value="1"/>
</dbReference>
<dbReference type="InterPro" id="IPR003476">
    <property type="entry name" value="Glyco_hydro_42"/>
</dbReference>
<dbReference type="Proteomes" id="UP000327143">
    <property type="component" value="Chromosome"/>
</dbReference>
<dbReference type="Pfam" id="PF08533">
    <property type="entry name" value="Glyco_hydro_42C"/>
    <property type="match status" value="1"/>
</dbReference>
<dbReference type="PANTHER" id="PTHR36447">
    <property type="entry name" value="BETA-GALACTOSIDASE GANA"/>
    <property type="match status" value="1"/>
</dbReference>
<evidence type="ECO:0000313" key="5">
    <source>
        <dbReference type="EMBL" id="QEU88274.1"/>
    </source>
</evidence>
<sequence length="140" mass="15506">MTPRTPKIPHGGDYNPEQWPEEVWDEDHRLFTRAGIDTLTVGVFSWSLTQPAEDTYDFTVLDRVLARHGLLGPYAGHPGLETAARVAPDGTRLLFLLNHSTEPARPTARDTVTDLLTGKRTERGEPLGLDPLGVAVLRLE</sequence>
<dbReference type="InterPro" id="IPR017853">
    <property type="entry name" value="GH"/>
</dbReference>
<name>A0ABX6AK85_STRVD</name>
<keyword evidence="2" id="KW-0326">Glycosidase</keyword>
<dbReference type="Pfam" id="PF02449">
    <property type="entry name" value="Glyco_hydro_42"/>
    <property type="match status" value="1"/>
</dbReference>
<evidence type="ECO:0000256" key="1">
    <source>
        <dbReference type="ARBA" id="ARBA00022801"/>
    </source>
</evidence>
<dbReference type="InterPro" id="IPR013739">
    <property type="entry name" value="Beta_galactosidase_C"/>
</dbReference>
<keyword evidence="1" id="KW-0378">Hydrolase</keyword>
<reference evidence="5 6" key="1">
    <citation type="submission" date="2017-09" db="EMBL/GenBank/DDBJ databases">
        <authorList>
            <person name="Lee N."/>
            <person name="Cho B.-K."/>
        </authorList>
    </citation>
    <scope>NUCLEOTIDE SEQUENCE [LARGE SCALE GENOMIC DNA]</scope>
    <source>
        <strain evidence="5 6">ATCC 39115</strain>
    </source>
</reference>
<feature type="domain" description="Glycoside hydrolase family 42 N-terminal" evidence="3">
    <location>
        <begin position="13"/>
        <end position="67"/>
    </location>
</feature>
<dbReference type="RefSeq" id="WP_026084797.1">
    <property type="nucleotide sequence ID" value="NZ_JH993790.1"/>
</dbReference>
<dbReference type="EMBL" id="CP023700">
    <property type="protein sequence ID" value="QEU88274.1"/>
    <property type="molecule type" value="Genomic_DNA"/>
</dbReference>
<evidence type="ECO:0000259" key="3">
    <source>
        <dbReference type="Pfam" id="PF02449"/>
    </source>
</evidence>
<protein>
    <recommendedName>
        <fullName evidence="7">Beta-galactosidase</fullName>
    </recommendedName>
</protein>
<keyword evidence="6" id="KW-1185">Reference proteome</keyword>
<evidence type="ECO:0000313" key="6">
    <source>
        <dbReference type="Proteomes" id="UP000327143"/>
    </source>
</evidence>
<evidence type="ECO:0000256" key="2">
    <source>
        <dbReference type="ARBA" id="ARBA00023295"/>
    </source>
</evidence>
<proteinExistence type="predicted"/>
<dbReference type="SUPFAM" id="SSF51445">
    <property type="entry name" value="(Trans)glycosidases"/>
    <property type="match status" value="1"/>
</dbReference>